<dbReference type="Pfam" id="PF04542">
    <property type="entry name" value="Sigma70_r2"/>
    <property type="match status" value="1"/>
</dbReference>
<keyword evidence="9" id="KW-1185">Reference proteome</keyword>
<name>W7Z044_9BACL</name>
<organism evidence="8 9">
    <name type="scientific">Paenibacillus pini JCM 16418</name>
    <dbReference type="NCBI Taxonomy" id="1236976"/>
    <lineage>
        <taxon>Bacteria</taxon>
        <taxon>Bacillati</taxon>
        <taxon>Bacillota</taxon>
        <taxon>Bacilli</taxon>
        <taxon>Bacillales</taxon>
        <taxon>Paenibacillaceae</taxon>
        <taxon>Paenibacillus</taxon>
    </lineage>
</organism>
<dbReference type="PANTHER" id="PTHR43133">
    <property type="entry name" value="RNA POLYMERASE ECF-TYPE SIGMA FACTO"/>
    <property type="match status" value="1"/>
</dbReference>
<dbReference type="InterPro" id="IPR039425">
    <property type="entry name" value="RNA_pol_sigma-70-like"/>
</dbReference>
<keyword evidence="3" id="KW-0731">Sigma factor</keyword>
<dbReference type="InterPro" id="IPR013249">
    <property type="entry name" value="RNA_pol_sigma70_r4_t2"/>
</dbReference>
<dbReference type="NCBIfam" id="TIGR02937">
    <property type="entry name" value="sigma70-ECF"/>
    <property type="match status" value="1"/>
</dbReference>
<dbReference type="Pfam" id="PF08281">
    <property type="entry name" value="Sigma70_r4_2"/>
    <property type="match status" value="1"/>
</dbReference>
<proteinExistence type="inferred from homology"/>
<dbReference type="InterPro" id="IPR036388">
    <property type="entry name" value="WH-like_DNA-bd_sf"/>
</dbReference>
<feature type="domain" description="RNA polymerase sigma-70 region 2" evidence="6">
    <location>
        <begin position="20"/>
        <end position="84"/>
    </location>
</feature>
<dbReference type="SUPFAM" id="SSF88946">
    <property type="entry name" value="Sigma2 domain of RNA polymerase sigma factors"/>
    <property type="match status" value="1"/>
</dbReference>
<comment type="similarity">
    <text evidence="1">Belongs to the sigma-70 factor family. ECF subfamily.</text>
</comment>
<feature type="domain" description="RNA polymerase sigma factor 70 region 4 type 2" evidence="7">
    <location>
        <begin position="107"/>
        <end position="156"/>
    </location>
</feature>
<dbReference type="EMBL" id="BAVZ01000005">
    <property type="protein sequence ID" value="GAF07989.1"/>
    <property type="molecule type" value="Genomic_DNA"/>
</dbReference>
<dbReference type="RefSeq" id="WP_036647996.1">
    <property type="nucleotide sequence ID" value="NZ_BAVZ01000005.1"/>
</dbReference>
<evidence type="ECO:0000313" key="8">
    <source>
        <dbReference type="EMBL" id="GAF07989.1"/>
    </source>
</evidence>
<evidence type="ECO:0000259" key="6">
    <source>
        <dbReference type="Pfam" id="PF04542"/>
    </source>
</evidence>
<evidence type="ECO:0000256" key="2">
    <source>
        <dbReference type="ARBA" id="ARBA00023015"/>
    </source>
</evidence>
<evidence type="ECO:0000256" key="1">
    <source>
        <dbReference type="ARBA" id="ARBA00010641"/>
    </source>
</evidence>
<evidence type="ECO:0000256" key="4">
    <source>
        <dbReference type="ARBA" id="ARBA00023125"/>
    </source>
</evidence>
<protein>
    <submittedName>
        <fullName evidence="8">RNA polymerase ECF-type sigma factor</fullName>
    </submittedName>
</protein>
<keyword evidence="5" id="KW-0804">Transcription</keyword>
<gene>
    <name evidence="8" type="ORF">JCM16418_2024</name>
</gene>
<accession>W7Z044</accession>
<evidence type="ECO:0000313" key="9">
    <source>
        <dbReference type="Proteomes" id="UP000019364"/>
    </source>
</evidence>
<dbReference type="Gene3D" id="1.10.1740.10">
    <property type="match status" value="1"/>
</dbReference>
<comment type="caution">
    <text evidence="8">The sequence shown here is derived from an EMBL/GenBank/DDBJ whole genome shotgun (WGS) entry which is preliminary data.</text>
</comment>
<dbReference type="GO" id="GO:0006352">
    <property type="term" value="P:DNA-templated transcription initiation"/>
    <property type="evidence" value="ECO:0007669"/>
    <property type="project" value="InterPro"/>
</dbReference>
<dbReference type="InterPro" id="IPR013324">
    <property type="entry name" value="RNA_pol_sigma_r3/r4-like"/>
</dbReference>
<dbReference type="Gene3D" id="1.10.10.10">
    <property type="entry name" value="Winged helix-like DNA-binding domain superfamily/Winged helix DNA-binding domain"/>
    <property type="match status" value="1"/>
</dbReference>
<dbReference type="PANTHER" id="PTHR43133:SF8">
    <property type="entry name" value="RNA POLYMERASE SIGMA FACTOR HI_1459-RELATED"/>
    <property type="match status" value="1"/>
</dbReference>
<dbReference type="InterPro" id="IPR014284">
    <property type="entry name" value="RNA_pol_sigma-70_dom"/>
</dbReference>
<dbReference type="AlphaFoldDB" id="W7Z044"/>
<sequence length="236" mass="27175">MLIPSTTKTGSSREDIVNMYPELKKYCLRITRNCWDAEDLAHDTIAKSISFCQKKWPENREVSFSFLATIARNQWIDHIRKQSRQSAEMILEPQVHDQPNHRLLEGIDSLIEKLTPKQLIVFVMKEIFEFPLADISQMLEMNETTVKSLLHRARRNINGDSAVPSVEQYWSDVELSSFRNILLHAIRLEKPESLQELAQALTLTQHFVEQHKLKLQSVHVTSVSSISSLSSYLCAA</sequence>
<evidence type="ECO:0000259" key="7">
    <source>
        <dbReference type="Pfam" id="PF08281"/>
    </source>
</evidence>
<dbReference type="SUPFAM" id="SSF88659">
    <property type="entry name" value="Sigma3 and sigma4 domains of RNA polymerase sigma factors"/>
    <property type="match status" value="1"/>
</dbReference>
<dbReference type="Proteomes" id="UP000019364">
    <property type="component" value="Unassembled WGS sequence"/>
</dbReference>
<dbReference type="GO" id="GO:0016987">
    <property type="term" value="F:sigma factor activity"/>
    <property type="evidence" value="ECO:0007669"/>
    <property type="project" value="UniProtKB-KW"/>
</dbReference>
<keyword evidence="2" id="KW-0805">Transcription regulation</keyword>
<evidence type="ECO:0000256" key="3">
    <source>
        <dbReference type="ARBA" id="ARBA00023082"/>
    </source>
</evidence>
<dbReference type="InterPro" id="IPR007627">
    <property type="entry name" value="RNA_pol_sigma70_r2"/>
</dbReference>
<evidence type="ECO:0000256" key="5">
    <source>
        <dbReference type="ARBA" id="ARBA00023163"/>
    </source>
</evidence>
<dbReference type="eggNOG" id="COG1595">
    <property type="taxonomic scope" value="Bacteria"/>
</dbReference>
<dbReference type="GO" id="GO:0003677">
    <property type="term" value="F:DNA binding"/>
    <property type="evidence" value="ECO:0007669"/>
    <property type="project" value="UniProtKB-KW"/>
</dbReference>
<keyword evidence="4" id="KW-0238">DNA-binding</keyword>
<dbReference type="InterPro" id="IPR013325">
    <property type="entry name" value="RNA_pol_sigma_r2"/>
</dbReference>
<reference evidence="8 9" key="1">
    <citation type="journal article" date="2014" name="Genome Announc.">
        <title>Draft Genome Sequence of Paenibacillus pini JCM 16418T, Isolated from the Rhizosphere of Pine Tree.</title>
        <authorList>
            <person name="Yuki M."/>
            <person name="Oshima K."/>
            <person name="Suda W."/>
            <person name="Oshida Y."/>
            <person name="Kitamura K."/>
            <person name="Iida Y."/>
            <person name="Hattori M."/>
            <person name="Ohkuma M."/>
        </authorList>
    </citation>
    <scope>NUCLEOTIDE SEQUENCE [LARGE SCALE GENOMIC DNA]</scope>
    <source>
        <strain evidence="8 9">JCM 16418</strain>
    </source>
</reference>
<dbReference type="STRING" id="1236976.JCM16418_2024"/>